<dbReference type="VEuPathDB" id="CryptoDB:Cvel_12742"/>
<name>A0A0G4IBF8_9ALVE</name>
<dbReference type="AlphaFoldDB" id="A0A0G4IBF8"/>
<protein>
    <submittedName>
        <fullName evidence="1">Uncharacterized protein</fullName>
    </submittedName>
</protein>
<gene>
    <name evidence="1" type="ORF">Cvel_12742</name>
</gene>
<sequence length="89" mass="9599">MMETVHVPHLSFQATLVTPDCHLADQTCLPLPTTGLPDWRKDAEMGRGLMLARGNPEAAGGTGKIWSDWSGTSRWFACVGATGVRCRTA</sequence>
<dbReference type="EMBL" id="CDMZ01005784">
    <property type="protein sequence ID" value="CEM54387.1"/>
    <property type="molecule type" value="Genomic_DNA"/>
</dbReference>
<accession>A0A0G4IBF8</accession>
<evidence type="ECO:0000313" key="1">
    <source>
        <dbReference type="EMBL" id="CEM54387.1"/>
    </source>
</evidence>
<proteinExistence type="predicted"/>
<organism evidence="1">
    <name type="scientific">Chromera velia CCMP2878</name>
    <dbReference type="NCBI Taxonomy" id="1169474"/>
    <lineage>
        <taxon>Eukaryota</taxon>
        <taxon>Sar</taxon>
        <taxon>Alveolata</taxon>
        <taxon>Colpodellida</taxon>
        <taxon>Chromeraceae</taxon>
        <taxon>Chromera</taxon>
    </lineage>
</organism>
<reference evidence="1" key="1">
    <citation type="submission" date="2014-11" db="EMBL/GenBank/DDBJ databases">
        <authorList>
            <person name="Otto D Thomas"/>
            <person name="Naeem Raeece"/>
        </authorList>
    </citation>
    <scope>NUCLEOTIDE SEQUENCE</scope>
</reference>